<keyword evidence="3" id="KW-1185">Reference proteome</keyword>
<sequence>MFNKSCLIKKYMLYGVIAIVLISSLSHFLYGFSGNIKIVGIFTPINESIWEHLKLAFYPTVLWWGIGYFIYRGKMYIDIRKWIVSMAISIIISPIIIITFFYTYTGAFGIQNLVLDIFSLILGVFIGQLIGLKYYENYKYNKVVFYSSLFICLLGVVLFTYFTFNPPNIPLFVDSTTGLRGIYLY</sequence>
<keyword evidence="1" id="KW-0812">Transmembrane</keyword>
<dbReference type="EMBL" id="MAPZ01000009">
    <property type="protein sequence ID" value="OBY12114.1"/>
    <property type="molecule type" value="Genomic_DNA"/>
</dbReference>
<evidence type="ECO:0000313" key="3">
    <source>
        <dbReference type="Proteomes" id="UP000092714"/>
    </source>
</evidence>
<feature type="transmembrane region" description="Helical" evidence="1">
    <location>
        <begin position="110"/>
        <end position="131"/>
    </location>
</feature>
<feature type="transmembrane region" description="Helical" evidence="1">
    <location>
        <begin position="12"/>
        <end position="32"/>
    </location>
</feature>
<keyword evidence="1" id="KW-1133">Transmembrane helix</keyword>
<proteinExistence type="predicted"/>
<comment type="caution">
    <text evidence="2">The sequence shown here is derived from an EMBL/GenBank/DDBJ whole genome shotgun (WGS) entry which is preliminary data.</text>
</comment>
<dbReference type="AlphaFoldDB" id="A0A174W7Z0"/>
<dbReference type="Pfam" id="PF20122">
    <property type="entry name" value="DUF6512"/>
    <property type="match status" value="1"/>
</dbReference>
<protein>
    <submittedName>
        <fullName evidence="2">Uncharacterized protein</fullName>
    </submittedName>
</protein>
<feature type="transmembrane region" description="Helical" evidence="1">
    <location>
        <begin position="83"/>
        <end position="104"/>
    </location>
</feature>
<dbReference type="InterPro" id="IPR045407">
    <property type="entry name" value="DUF6512"/>
</dbReference>
<name>A0A174W7Z0_9CLOT</name>
<reference evidence="2 3" key="1">
    <citation type="submission" date="2016-06" db="EMBL/GenBank/DDBJ databases">
        <authorList>
            <person name="Kjaerup R.B."/>
            <person name="Dalgaard T.S."/>
            <person name="Juul-Madsen H.R."/>
        </authorList>
    </citation>
    <scope>NUCLEOTIDE SEQUENCE [LARGE SCALE GENOMIC DNA]</scope>
    <source>
        <strain evidence="2 3">373-A1</strain>
    </source>
</reference>
<dbReference type="OrthoDB" id="48209at2"/>
<keyword evidence="1" id="KW-0472">Membrane</keyword>
<gene>
    <name evidence="2" type="ORF">CP373A1_00535</name>
</gene>
<dbReference type="eggNOG" id="ENOG50330VC">
    <property type="taxonomic scope" value="Bacteria"/>
</dbReference>
<dbReference type="Proteomes" id="UP000092714">
    <property type="component" value="Unassembled WGS sequence"/>
</dbReference>
<feature type="transmembrane region" description="Helical" evidence="1">
    <location>
        <begin position="52"/>
        <end position="71"/>
    </location>
</feature>
<dbReference type="RefSeq" id="WP_049177946.1">
    <property type="nucleotide sequence ID" value="NZ_CABJAZ010000003.1"/>
</dbReference>
<evidence type="ECO:0000256" key="1">
    <source>
        <dbReference type="SAM" id="Phobius"/>
    </source>
</evidence>
<evidence type="ECO:0000313" key="2">
    <source>
        <dbReference type="EMBL" id="OBY12114.1"/>
    </source>
</evidence>
<feature type="transmembrane region" description="Helical" evidence="1">
    <location>
        <begin position="143"/>
        <end position="164"/>
    </location>
</feature>
<organism evidence="2 3">
    <name type="scientific">Clostridium paraputrificum</name>
    <dbReference type="NCBI Taxonomy" id="29363"/>
    <lineage>
        <taxon>Bacteria</taxon>
        <taxon>Bacillati</taxon>
        <taxon>Bacillota</taxon>
        <taxon>Clostridia</taxon>
        <taxon>Eubacteriales</taxon>
        <taxon>Clostridiaceae</taxon>
        <taxon>Clostridium</taxon>
    </lineage>
</organism>
<accession>A0A174W7Z0</accession>